<feature type="domain" description="ABC transporter" evidence="17">
    <location>
        <begin position="622"/>
        <end position="952"/>
    </location>
</feature>
<keyword evidence="13" id="KW-0234">DNA repair</keyword>
<dbReference type="SMART" id="SM00382">
    <property type="entry name" value="AAA"/>
    <property type="match status" value="1"/>
</dbReference>
<name>A0ABX3EGQ0_9BACL</name>
<comment type="similarity">
    <text evidence="14">Belongs to the ABC transporter superfamily. UvrA family.</text>
</comment>
<evidence type="ECO:0000313" key="19">
    <source>
        <dbReference type="Proteomes" id="UP000186058"/>
    </source>
</evidence>
<dbReference type="InterPro" id="IPR027417">
    <property type="entry name" value="P-loop_NTPase"/>
</dbReference>
<evidence type="ECO:0000256" key="16">
    <source>
        <dbReference type="ARBA" id="ARBA00042156"/>
    </source>
</evidence>
<dbReference type="InterPro" id="IPR017871">
    <property type="entry name" value="ABC_transporter-like_CS"/>
</dbReference>
<dbReference type="PANTHER" id="PTHR43152">
    <property type="entry name" value="UVRABC SYSTEM PROTEIN A"/>
    <property type="match status" value="1"/>
</dbReference>
<keyword evidence="19" id="KW-1185">Reference proteome</keyword>
<keyword evidence="10" id="KW-0067">ATP-binding</keyword>
<evidence type="ECO:0000256" key="6">
    <source>
        <dbReference type="ARBA" id="ARBA00022763"/>
    </source>
</evidence>
<accession>A0ABX3EGQ0</accession>
<evidence type="ECO:0000313" key="18">
    <source>
        <dbReference type="EMBL" id="OKP81804.1"/>
    </source>
</evidence>
<dbReference type="Proteomes" id="UP000186058">
    <property type="component" value="Unassembled WGS sequence"/>
</dbReference>
<comment type="subcellular location">
    <subcellularLocation>
        <location evidence="1">Cytoplasm</location>
    </subcellularLocation>
</comment>
<feature type="domain" description="ABC transporter" evidence="17">
    <location>
        <begin position="325"/>
        <end position="608"/>
    </location>
</feature>
<evidence type="ECO:0000256" key="1">
    <source>
        <dbReference type="ARBA" id="ARBA00004496"/>
    </source>
</evidence>
<sequence>MSIRTTIEISGAKQNNLKNISVEIPRDQLTVITGVSGSGKSSLAFDVIYGEGQRRFLDSISTFAKSRISQLKKAKVDYVRGLSPVIAIEQKKSNNNPRSTVGTVTDINDYLRLLYSTAGVGKCPECSHSLKQLSAAQIAERISSLPFGTVVELRAPVYKVYGEDYSFTFQQLREKGYKNLLVDGEPFSLAEKTELDEAQEYHIEMVIDRFQLKKDTYIQLTKSIEAAMLALEEDIMIKVVVPGGVDPTFYQDFGCPEHHFFLCDMQPFHFSFNTPVSACHTCLGVGMSYVVEPRFLVVAPERSINKGALKSTVFNPAGKDSYRSVLMYSLSQKYHFDLDTPFCDLPKEIHELLFYGTKGEVLPMLQPPNSTKKNWMIGRDRPFWGFVHEMESWYKHYIRKSSTSEAFEPTFIKDCMIEKICPECHGARLKKQRLQVTLGEENIDQLCRKQLPELLHSLEALTFGAEIQDVASSIIHEIRTRVSLLVDIGLHYISLSRRSDSISGGEMQRIKMSTQISSELMGMLYVMDEPSIGLHPRDSSRVIDTMKKLRDIGNTVIVVEHDMDTIQSADHIIEIGPGPGIHGGQVVACGTIEDIIGEPLSVTGQYLSGKASIPVPGKRRSLGDDFLSIQGARENNLKNVDLDIPLGVFICITGVSGSGKSSLINEILFKQLKIDKTAARIVAGEHDFLFGADLLNNVINIDQTPIGRNSKSNPATYIGIYDKIRDLFAMQPEAVDRGYQAIDFSLTHAGGTRCEQCAGDGVIVTNLQFMADIETICPVCKGQRFSEEGLEIKVQGKSIADVLEMTVEEAREFFSGHKYLKHKLEIMDELGLGYMRLGQSSTTLSGGEAQRVKLVYELSKIKRGARNLYILDEPTTGLHLSDIQKLLLSLGKLVDSGHTVIVVEHHLDVMKSADYIIDMGPEGGHDGGYVVAEGTPEQVAEVEASHTGRFLRSVL</sequence>
<dbReference type="RefSeq" id="WP_074108900.1">
    <property type="nucleotide sequence ID" value="NZ_LVWI01000072.1"/>
</dbReference>
<dbReference type="Gene3D" id="1.10.8.280">
    <property type="entry name" value="ABC transporter ATPase domain-like"/>
    <property type="match status" value="1"/>
</dbReference>
<keyword evidence="2" id="KW-0963">Cytoplasm</keyword>
<dbReference type="InterPro" id="IPR041552">
    <property type="entry name" value="UvrA_DNA-bd"/>
</dbReference>
<keyword evidence="12" id="KW-0238">DNA-binding</keyword>
<dbReference type="Gene3D" id="3.30.190.20">
    <property type="match status" value="1"/>
</dbReference>
<evidence type="ECO:0000259" key="17">
    <source>
        <dbReference type="PROSITE" id="PS50893"/>
    </source>
</evidence>
<protein>
    <recommendedName>
        <fullName evidence="15">UvrABC system protein A</fullName>
    </recommendedName>
    <alternativeName>
        <fullName evidence="16">Excinuclease ABC subunit A</fullName>
    </alternativeName>
</protein>
<evidence type="ECO:0000256" key="14">
    <source>
        <dbReference type="ARBA" id="ARBA00038000"/>
    </source>
</evidence>
<evidence type="ECO:0000256" key="11">
    <source>
        <dbReference type="ARBA" id="ARBA00022881"/>
    </source>
</evidence>
<keyword evidence="4" id="KW-0677">Repeat</keyword>
<dbReference type="Gene3D" id="3.40.50.300">
    <property type="entry name" value="P-loop containing nucleotide triphosphate hydrolases"/>
    <property type="match status" value="3"/>
</dbReference>
<evidence type="ECO:0000256" key="15">
    <source>
        <dbReference type="ARBA" id="ARBA00039316"/>
    </source>
</evidence>
<keyword evidence="11" id="KW-0267">Excision nuclease</keyword>
<evidence type="ECO:0000256" key="7">
    <source>
        <dbReference type="ARBA" id="ARBA00022769"/>
    </source>
</evidence>
<dbReference type="SUPFAM" id="SSF52540">
    <property type="entry name" value="P-loop containing nucleoside triphosphate hydrolases"/>
    <property type="match status" value="2"/>
</dbReference>
<evidence type="ECO:0000256" key="3">
    <source>
        <dbReference type="ARBA" id="ARBA00022723"/>
    </source>
</evidence>
<keyword evidence="5" id="KW-0547">Nucleotide-binding</keyword>
<reference evidence="18 19" key="1">
    <citation type="submission" date="2016-03" db="EMBL/GenBank/DDBJ databases">
        <authorList>
            <person name="Sant'Anna F.H."/>
            <person name="Ambrosini A."/>
            <person name="Souza R."/>
            <person name="Bach E."/>
            <person name="Fernandes G."/>
            <person name="Balsanelli E."/>
            <person name="Baura V.A."/>
            <person name="Souza E.M."/>
            <person name="Passaglia L."/>
        </authorList>
    </citation>
    <scope>NUCLEOTIDE SEQUENCE [LARGE SCALE GENOMIC DNA]</scope>
    <source>
        <strain evidence="18 19">P26E</strain>
    </source>
</reference>
<evidence type="ECO:0000256" key="10">
    <source>
        <dbReference type="ARBA" id="ARBA00022840"/>
    </source>
</evidence>
<dbReference type="Pfam" id="PF17760">
    <property type="entry name" value="UvrA_inter"/>
    <property type="match status" value="1"/>
</dbReference>
<dbReference type="InterPro" id="IPR003439">
    <property type="entry name" value="ABC_transporter-like_ATP-bd"/>
</dbReference>
<dbReference type="InterPro" id="IPR003593">
    <property type="entry name" value="AAA+_ATPase"/>
</dbReference>
<evidence type="ECO:0000256" key="13">
    <source>
        <dbReference type="ARBA" id="ARBA00023204"/>
    </source>
</evidence>
<dbReference type="EMBL" id="LVWI01000072">
    <property type="protein sequence ID" value="OKP81804.1"/>
    <property type="molecule type" value="Genomic_DNA"/>
</dbReference>
<keyword evidence="9" id="KW-0862">Zinc</keyword>
<proteinExistence type="inferred from homology"/>
<dbReference type="Gene3D" id="1.20.1580.10">
    <property type="entry name" value="ABC transporter ATPase like domain"/>
    <property type="match status" value="3"/>
</dbReference>
<evidence type="ECO:0000256" key="9">
    <source>
        <dbReference type="ARBA" id="ARBA00022833"/>
    </source>
</evidence>
<keyword evidence="8" id="KW-0863">Zinc-finger</keyword>
<dbReference type="NCBIfam" id="TIGR00630">
    <property type="entry name" value="uvra"/>
    <property type="match status" value="1"/>
</dbReference>
<evidence type="ECO:0000256" key="12">
    <source>
        <dbReference type="ARBA" id="ARBA00023125"/>
    </source>
</evidence>
<dbReference type="PANTHER" id="PTHR43152:SF1">
    <property type="entry name" value="UVRA PROTEIN"/>
    <property type="match status" value="1"/>
</dbReference>
<keyword evidence="7" id="KW-0228">DNA excision</keyword>
<dbReference type="InterPro" id="IPR004602">
    <property type="entry name" value="UvrA"/>
</dbReference>
<evidence type="ECO:0000256" key="2">
    <source>
        <dbReference type="ARBA" id="ARBA00022490"/>
    </source>
</evidence>
<keyword evidence="6" id="KW-0227">DNA damage</keyword>
<dbReference type="PROSITE" id="PS00211">
    <property type="entry name" value="ABC_TRANSPORTER_1"/>
    <property type="match status" value="1"/>
</dbReference>
<dbReference type="PROSITE" id="PS50893">
    <property type="entry name" value="ABC_TRANSPORTER_2"/>
    <property type="match status" value="2"/>
</dbReference>
<dbReference type="InterPro" id="IPR041102">
    <property type="entry name" value="UvrA_inter"/>
</dbReference>
<gene>
    <name evidence="18" type="ORF">A3844_25135</name>
</gene>
<keyword evidence="3" id="KW-0479">Metal-binding</keyword>
<evidence type="ECO:0000256" key="4">
    <source>
        <dbReference type="ARBA" id="ARBA00022737"/>
    </source>
</evidence>
<evidence type="ECO:0000256" key="8">
    <source>
        <dbReference type="ARBA" id="ARBA00022771"/>
    </source>
</evidence>
<comment type="caution">
    <text evidence="18">The sequence shown here is derived from an EMBL/GenBank/DDBJ whole genome shotgun (WGS) entry which is preliminary data.</text>
</comment>
<organism evidence="18 19">
    <name type="scientific">Paenibacillus helianthi</name>
    <dbReference type="NCBI Taxonomy" id="1349432"/>
    <lineage>
        <taxon>Bacteria</taxon>
        <taxon>Bacillati</taxon>
        <taxon>Bacillota</taxon>
        <taxon>Bacilli</taxon>
        <taxon>Bacillales</taxon>
        <taxon>Paenibacillaceae</taxon>
        <taxon>Paenibacillus</taxon>
    </lineage>
</organism>
<dbReference type="Pfam" id="PF17755">
    <property type="entry name" value="UvrA_DNA-bind"/>
    <property type="match status" value="1"/>
</dbReference>
<evidence type="ECO:0000256" key="5">
    <source>
        <dbReference type="ARBA" id="ARBA00022741"/>
    </source>
</evidence>
<dbReference type="CDD" id="cd03271">
    <property type="entry name" value="ABC_UvrA_II"/>
    <property type="match status" value="1"/>
</dbReference>